<keyword evidence="6" id="KW-1185">Reference proteome</keyword>
<sequence length="989" mass="109827">MASTGDVTHQAISSYFIGPRAENLDEFRKNITTLLDELQITRERYFSEDVDNGYSFIPQAVQESAEFKRVTAKSFSVFVMSKAVQQTASMLGRHSIPFWSPRYQAHMCPDLSMPAMLGYMMTMMYNPNNVALEASPLSTVAEIEVGDQLCDMFGFVTNPENKSEPTAWGHITSGGTVANLESIWVARNLKFYPLSVRKAMDDGDGPLQFVPASFSVRTSQGQLKPFRDLSTWELVNLKPKTILDIPEQLQKQFGITPTWLQGALDPYNIQTCGKNVLERHFGLQRPPQAFVANTRHYSWPKGAAIGGLGSEILVKVDVDDAARVDIDKLREPLTRCLNEERPVYAVVAVIGSTEKGAVDPLRKILALRQFFQAKGLSFWFTLMPLGVGRDGGGAGDGIVPDLSLRLDTQEYLFALRYCDSITVDPHKAGYIPYPAGALCYRDGRIKNLVTWTSPYLSRGSVVTSIGIYGVEGSKPGAAAVATWLSNRCIGLDQQGYGALLSEACIASSRFAALWASLSQPKDTFICVPFNMLPSGASGDPDKVEEEKQRIRTENLLETNANIVAHDTCRPTKDKTMTLLRALGSDLNINAFALNWRHADGTLNTDVEEANYLMNRVVSRLSVDSPDDNPTKIPLYLTSTEFSTADYGRCVTTFKRRLGLETDSAESLMVLRNVVMSPLASLSSHGNFINMLGETLREVIEQEVGVCRKRHEDTADYHSFLTHGTDQVFLSYRSMFHIAKHRHQIILAAEFDEAGAEVYRGIKGNTEEEIILKTTDKVDLQSLLDQVDSGEAPAGVVYHGITVRIKSILKNRPLKSANQDETYPSGFMPFYLYGTTKELHIDHILTRAPNITLSAGSVDLDFSAVCESLTDEILAPGIILTIGSLHEAAMQPFGEKNDELTSHNFFFKSGSKFEVRIWNDPRGPNESTLGLVKEVITTRQPIAMGTLTLKDDVVVDVEKLNRDPWKVSDETKVARWIERFDKIRKDVEGV</sequence>
<dbReference type="InterPro" id="IPR015421">
    <property type="entry name" value="PyrdxlP-dep_Trfase_major"/>
</dbReference>
<dbReference type="GO" id="GO:0016830">
    <property type="term" value="F:carbon-carbon lyase activity"/>
    <property type="evidence" value="ECO:0007669"/>
    <property type="project" value="InterPro"/>
</dbReference>
<dbReference type="InterPro" id="IPR050477">
    <property type="entry name" value="GrpII_AminoAcid_Decarb"/>
</dbReference>
<dbReference type="PANTHER" id="PTHR42735">
    <property type="match status" value="1"/>
</dbReference>
<dbReference type="Gene3D" id="3.40.640.10">
    <property type="entry name" value="Type I PLP-dependent aspartate aminotransferase-like (Major domain)"/>
    <property type="match status" value="1"/>
</dbReference>
<evidence type="ECO:0000313" key="5">
    <source>
        <dbReference type="EMBL" id="KAK4207527.1"/>
    </source>
</evidence>
<dbReference type="GO" id="GO:0019752">
    <property type="term" value="P:carboxylic acid metabolic process"/>
    <property type="evidence" value="ECO:0007669"/>
    <property type="project" value="InterPro"/>
</dbReference>
<gene>
    <name evidence="5" type="ORF">QBC37DRAFT_455379</name>
</gene>
<evidence type="ECO:0000256" key="1">
    <source>
        <dbReference type="ARBA" id="ARBA00001933"/>
    </source>
</evidence>
<dbReference type="EMBL" id="MU858289">
    <property type="protein sequence ID" value="KAK4207527.1"/>
    <property type="molecule type" value="Genomic_DNA"/>
</dbReference>
<feature type="modified residue" description="N6-(pyridoxal phosphate)lysine" evidence="4">
    <location>
        <position position="427"/>
    </location>
</feature>
<keyword evidence="3" id="KW-0456">Lyase</keyword>
<accession>A0AAN6XZS8</accession>
<evidence type="ECO:0000256" key="4">
    <source>
        <dbReference type="PIRSR" id="PIRSR602129-50"/>
    </source>
</evidence>
<keyword evidence="2 4" id="KW-0663">Pyridoxal phosphate</keyword>
<dbReference type="Proteomes" id="UP001301769">
    <property type="component" value="Unassembled WGS sequence"/>
</dbReference>
<dbReference type="SUPFAM" id="SSF53383">
    <property type="entry name" value="PLP-dependent transferases"/>
    <property type="match status" value="1"/>
</dbReference>
<comment type="cofactor">
    <cofactor evidence="1 4">
        <name>pyridoxal 5'-phosphate</name>
        <dbReference type="ChEBI" id="CHEBI:597326"/>
    </cofactor>
</comment>
<evidence type="ECO:0000256" key="2">
    <source>
        <dbReference type="ARBA" id="ARBA00022898"/>
    </source>
</evidence>
<dbReference type="GO" id="GO:0016740">
    <property type="term" value="F:transferase activity"/>
    <property type="evidence" value="ECO:0007669"/>
    <property type="project" value="UniProtKB-KW"/>
</dbReference>
<reference evidence="5" key="1">
    <citation type="journal article" date="2023" name="Mol. Phylogenet. Evol.">
        <title>Genome-scale phylogeny and comparative genomics of the fungal order Sordariales.</title>
        <authorList>
            <person name="Hensen N."/>
            <person name="Bonometti L."/>
            <person name="Westerberg I."/>
            <person name="Brannstrom I.O."/>
            <person name="Guillou S."/>
            <person name="Cros-Aarteil S."/>
            <person name="Calhoun S."/>
            <person name="Haridas S."/>
            <person name="Kuo A."/>
            <person name="Mondo S."/>
            <person name="Pangilinan J."/>
            <person name="Riley R."/>
            <person name="LaButti K."/>
            <person name="Andreopoulos B."/>
            <person name="Lipzen A."/>
            <person name="Chen C."/>
            <person name="Yan M."/>
            <person name="Daum C."/>
            <person name="Ng V."/>
            <person name="Clum A."/>
            <person name="Steindorff A."/>
            <person name="Ohm R.A."/>
            <person name="Martin F."/>
            <person name="Silar P."/>
            <person name="Natvig D.O."/>
            <person name="Lalanne C."/>
            <person name="Gautier V."/>
            <person name="Ament-Velasquez S.L."/>
            <person name="Kruys A."/>
            <person name="Hutchinson M.I."/>
            <person name="Powell A.J."/>
            <person name="Barry K."/>
            <person name="Miller A.N."/>
            <person name="Grigoriev I.V."/>
            <person name="Debuchy R."/>
            <person name="Gladieux P."/>
            <person name="Hiltunen Thoren M."/>
            <person name="Johannesson H."/>
        </authorList>
    </citation>
    <scope>NUCLEOTIDE SEQUENCE</scope>
    <source>
        <strain evidence="5">PSN293</strain>
    </source>
</reference>
<dbReference type="AlphaFoldDB" id="A0AAN6XZS8"/>
<dbReference type="PANTHER" id="PTHR42735:SF4">
    <property type="entry name" value="PYRIDOXAL PHOSPHATE-DEPENDENT DECARBOXYLASE FAMILY PROTEIN"/>
    <property type="match status" value="1"/>
</dbReference>
<name>A0AAN6XZS8_9PEZI</name>
<proteinExistence type="predicted"/>
<dbReference type="GO" id="GO:0030170">
    <property type="term" value="F:pyridoxal phosphate binding"/>
    <property type="evidence" value="ECO:0007669"/>
    <property type="project" value="InterPro"/>
</dbReference>
<keyword evidence="5" id="KW-0808">Transferase</keyword>
<evidence type="ECO:0000313" key="6">
    <source>
        <dbReference type="Proteomes" id="UP001301769"/>
    </source>
</evidence>
<dbReference type="Pfam" id="PF00282">
    <property type="entry name" value="Pyridoxal_deC"/>
    <property type="match status" value="1"/>
</dbReference>
<comment type="caution">
    <text evidence="5">The sequence shown here is derived from an EMBL/GenBank/DDBJ whole genome shotgun (WGS) entry which is preliminary data.</text>
</comment>
<evidence type="ECO:0000256" key="3">
    <source>
        <dbReference type="ARBA" id="ARBA00023239"/>
    </source>
</evidence>
<dbReference type="InterPro" id="IPR015424">
    <property type="entry name" value="PyrdxlP-dep_Trfase"/>
</dbReference>
<dbReference type="InterPro" id="IPR002129">
    <property type="entry name" value="PyrdxlP-dep_de-COase"/>
</dbReference>
<organism evidence="5 6">
    <name type="scientific">Rhypophila decipiens</name>
    <dbReference type="NCBI Taxonomy" id="261697"/>
    <lineage>
        <taxon>Eukaryota</taxon>
        <taxon>Fungi</taxon>
        <taxon>Dikarya</taxon>
        <taxon>Ascomycota</taxon>
        <taxon>Pezizomycotina</taxon>
        <taxon>Sordariomycetes</taxon>
        <taxon>Sordariomycetidae</taxon>
        <taxon>Sordariales</taxon>
        <taxon>Naviculisporaceae</taxon>
        <taxon>Rhypophila</taxon>
    </lineage>
</organism>
<reference evidence="5" key="2">
    <citation type="submission" date="2023-05" db="EMBL/GenBank/DDBJ databases">
        <authorList>
            <consortium name="Lawrence Berkeley National Laboratory"/>
            <person name="Steindorff A."/>
            <person name="Hensen N."/>
            <person name="Bonometti L."/>
            <person name="Westerberg I."/>
            <person name="Brannstrom I.O."/>
            <person name="Guillou S."/>
            <person name="Cros-Aarteil S."/>
            <person name="Calhoun S."/>
            <person name="Haridas S."/>
            <person name="Kuo A."/>
            <person name="Mondo S."/>
            <person name="Pangilinan J."/>
            <person name="Riley R."/>
            <person name="Labutti K."/>
            <person name="Andreopoulos B."/>
            <person name="Lipzen A."/>
            <person name="Chen C."/>
            <person name="Yanf M."/>
            <person name="Daum C."/>
            <person name="Ng V."/>
            <person name="Clum A."/>
            <person name="Ohm R."/>
            <person name="Martin F."/>
            <person name="Silar P."/>
            <person name="Natvig D."/>
            <person name="Lalanne C."/>
            <person name="Gautier V."/>
            <person name="Ament-Velasquez S.L."/>
            <person name="Kruys A."/>
            <person name="Hutchinson M.I."/>
            <person name="Powell A.J."/>
            <person name="Barry K."/>
            <person name="Miller A.N."/>
            <person name="Grigoriev I.V."/>
            <person name="Debuchy R."/>
            <person name="Gladieux P."/>
            <person name="Thoren M.H."/>
            <person name="Johannesson H."/>
        </authorList>
    </citation>
    <scope>NUCLEOTIDE SEQUENCE</scope>
    <source>
        <strain evidence="5">PSN293</strain>
    </source>
</reference>
<protein>
    <submittedName>
        <fullName evidence="5">Pyridoxal phosphate-dependent transferase</fullName>
    </submittedName>
</protein>